<evidence type="ECO:0000313" key="2">
    <source>
        <dbReference type="Proteomes" id="UP000823775"/>
    </source>
</evidence>
<keyword evidence="2" id="KW-1185">Reference proteome</keyword>
<organism evidence="1 2">
    <name type="scientific">Datura stramonium</name>
    <name type="common">Jimsonweed</name>
    <name type="synonym">Common thornapple</name>
    <dbReference type="NCBI Taxonomy" id="4076"/>
    <lineage>
        <taxon>Eukaryota</taxon>
        <taxon>Viridiplantae</taxon>
        <taxon>Streptophyta</taxon>
        <taxon>Embryophyta</taxon>
        <taxon>Tracheophyta</taxon>
        <taxon>Spermatophyta</taxon>
        <taxon>Magnoliopsida</taxon>
        <taxon>eudicotyledons</taxon>
        <taxon>Gunneridae</taxon>
        <taxon>Pentapetalae</taxon>
        <taxon>asterids</taxon>
        <taxon>lamiids</taxon>
        <taxon>Solanales</taxon>
        <taxon>Solanaceae</taxon>
        <taxon>Solanoideae</taxon>
        <taxon>Datureae</taxon>
        <taxon>Datura</taxon>
    </lineage>
</organism>
<name>A0ABS8Y5A5_DATST</name>
<dbReference type="EMBL" id="JACEIK010022720">
    <property type="protein sequence ID" value="MCE5166394.1"/>
    <property type="molecule type" value="Genomic_DNA"/>
</dbReference>
<accession>A0ABS8Y5A5</accession>
<comment type="caution">
    <text evidence="1">The sequence shown here is derived from an EMBL/GenBank/DDBJ whole genome shotgun (WGS) entry which is preliminary data.</text>
</comment>
<feature type="non-terminal residue" evidence="1">
    <location>
        <position position="68"/>
    </location>
</feature>
<reference evidence="1 2" key="1">
    <citation type="journal article" date="2021" name="BMC Genomics">
        <title>Datura genome reveals duplications of psychoactive alkaloid biosynthetic genes and high mutation rate following tissue culture.</title>
        <authorList>
            <person name="Rajewski A."/>
            <person name="Carter-House D."/>
            <person name="Stajich J."/>
            <person name="Litt A."/>
        </authorList>
    </citation>
    <scope>NUCLEOTIDE SEQUENCE [LARGE SCALE GENOMIC DNA]</scope>
    <source>
        <strain evidence="1">AR-01</strain>
    </source>
</reference>
<sequence length="68" mass="7620">MEKSGKSIPKIIILDETSKESRRELQAIGCELTESWLKFEPWGPLSPIHKASGSSCTLPLRLWSPVEP</sequence>
<dbReference type="Proteomes" id="UP000823775">
    <property type="component" value="Unassembled WGS sequence"/>
</dbReference>
<proteinExistence type="predicted"/>
<evidence type="ECO:0000313" key="1">
    <source>
        <dbReference type="EMBL" id="MCE5166394.1"/>
    </source>
</evidence>
<protein>
    <submittedName>
        <fullName evidence="1">Uncharacterized protein</fullName>
    </submittedName>
</protein>
<gene>
    <name evidence="1" type="ORF">HAX54_018618</name>
</gene>